<evidence type="ECO:0000313" key="1">
    <source>
        <dbReference type="EMBL" id="KAK8857268.1"/>
    </source>
</evidence>
<keyword evidence="2" id="KW-1185">Reference proteome</keyword>
<organism evidence="1 2">
    <name type="scientific">Apiospora arundinis</name>
    <dbReference type="NCBI Taxonomy" id="335852"/>
    <lineage>
        <taxon>Eukaryota</taxon>
        <taxon>Fungi</taxon>
        <taxon>Dikarya</taxon>
        <taxon>Ascomycota</taxon>
        <taxon>Pezizomycotina</taxon>
        <taxon>Sordariomycetes</taxon>
        <taxon>Xylariomycetidae</taxon>
        <taxon>Amphisphaeriales</taxon>
        <taxon>Apiosporaceae</taxon>
        <taxon>Apiospora</taxon>
    </lineage>
</organism>
<gene>
    <name evidence="1" type="ORF">PGQ11_013180</name>
</gene>
<protein>
    <submittedName>
        <fullName evidence="1">Uncharacterized protein</fullName>
    </submittedName>
</protein>
<evidence type="ECO:0000313" key="2">
    <source>
        <dbReference type="Proteomes" id="UP001390339"/>
    </source>
</evidence>
<proteinExistence type="predicted"/>
<accession>A0ABR2I5H5</accession>
<dbReference type="EMBL" id="JAPCWZ010000007">
    <property type="protein sequence ID" value="KAK8857268.1"/>
    <property type="molecule type" value="Genomic_DNA"/>
</dbReference>
<reference evidence="1 2" key="1">
    <citation type="journal article" date="2024" name="IMA Fungus">
        <title>Apiospora arundinis, a panoply of carbohydrate-active enzymes and secondary metabolites.</title>
        <authorList>
            <person name="Sorensen T."/>
            <person name="Petersen C."/>
            <person name="Muurmann A.T."/>
            <person name="Christiansen J.V."/>
            <person name="Brundto M.L."/>
            <person name="Overgaard C.K."/>
            <person name="Boysen A.T."/>
            <person name="Wollenberg R.D."/>
            <person name="Larsen T.O."/>
            <person name="Sorensen J.L."/>
            <person name="Nielsen K.L."/>
            <person name="Sondergaard T.E."/>
        </authorList>
    </citation>
    <scope>NUCLEOTIDE SEQUENCE [LARGE SCALE GENOMIC DNA]</scope>
    <source>
        <strain evidence="1 2">AAU 773</strain>
    </source>
</reference>
<name>A0ABR2I5H5_9PEZI</name>
<comment type="caution">
    <text evidence="1">The sequence shown here is derived from an EMBL/GenBank/DDBJ whole genome shotgun (WGS) entry which is preliminary data.</text>
</comment>
<sequence length="136" mass="15626">MYNRPMPAAETSVQAEGQKASLCNRLRFDGDTNAPKKEERHIGNYSGYHCSYLIYLAERLINLIPGTSIYRRRAKNLYSPGVPVGRHISRRGQYHAFNPELRPTEPKGREFKVSAWESRWSSSVATGSKQQQRRQN</sequence>
<dbReference type="Proteomes" id="UP001390339">
    <property type="component" value="Unassembled WGS sequence"/>
</dbReference>